<name>A0ACC2X9K3_9TREE</name>
<dbReference type="EMBL" id="JASBWU010000007">
    <property type="protein sequence ID" value="KAJ9120091.1"/>
    <property type="molecule type" value="Genomic_DNA"/>
</dbReference>
<accession>A0ACC2X9K3</accession>
<reference evidence="1" key="1">
    <citation type="submission" date="2023-04" db="EMBL/GenBank/DDBJ databases">
        <title>Draft Genome sequencing of Naganishia species isolated from polar environments using Oxford Nanopore Technology.</title>
        <authorList>
            <person name="Leo P."/>
            <person name="Venkateswaran K."/>
        </authorList>
    </citation>
    <scope>NUCLEOTIDE SEQUENCE</scope>
    <source>
        <strain evidence="1">MNA-CCFEE 5425</strain>
    </source>
</reference>
<evidence type="ECO:0000313" key="1">
    <source>
        <dbReference type="EMBL" id="KAJ9120091.1"/>
    </source>
</evidence>
<proteinExistence type="predicted"/>
<organism evidence="1 2">
    <name type="scientific">Naganishia vaughanmartiniae</name>
    <dbReference type="NCBI Taxonomy" id="1424756"/>
    <lineage>
        <taxon>Eukaryota</taxon>
        <taxon>Fungi</taxon>
        <taxon>Dikarya</taxon>
        <taxon>Basidiomycota</taxon>
        <taxon>Agaricomycotina</taxon>
        <taxon>Tremellomycetes</taxon>
        <taxon>Filobasidiales</taxon>
        <taxon>Filobasidiaceae</taxon>
        <taxon>Naganishia</taxon>
    </lineage>
</organism>
<keyword evidence="2" id="KW-1185">Reference proteome</keyword>
<comment type="caution">
    <text evidence="1">The sequence shown here is derived from an EMBL/GenBank/DDBJ whole genome shotgun (WGS) entry which is preliminary data.</text>
</comment>
<gene>
    <name evidence="1" type="ORF">QFC22_002989</name>
</gene>
<evidence type="ECO:0000313" key="2">
    <source>
        <dbReference type="Proteomes" id="UP001243375"/>
    </source>
</evidence>
<dbReference type="Proteomes" id="UP001243375">
    <property type="component" value="Unassembled WGS sequence"/>
</dbReference>
<sequence>MGRKKIVIKRLAEDRNRNVTFLKRKAGLMKKAWELSVLCGAEVSVIVFNSAGKLFEFSSASSVELAIDRYHSYAGPVERRKPEEFIAQQAAGGADNSDDDEDVQPVPSGSGAAAGGLNNGGAPITASGNMSLRGRDEWKEATVPSYSHLQGGIDDDRTDGGMPHGSGMDGVNMSGMGPVDPRLTERQPFSGGHQSSFNHHHHQAEQQQDHPSFRLSRESEEIMEQQRRAEQYRFLQMQAQMNSGGIASGSPYGGVNDASGMSAPSWMGMGRNRQRSDLLDGGLDVARGGGEQLTSWAAMRGGGARTPSMSSNAAFPQSGPGGRQPSLNSLYAQRLDAHSAQGTTSPTRASMASHGPGGGGGGSESMSRGGISPASRHGLPAENISAGEFTGGGGNPGGGLDFYTSYHLPQEQGVNADGTLDWQRTAAAAQLQAALHAQQAQLAYLRQQKAQQVQWQDLVAASGMDNAVHQLHSRLTNNHQQQQEHGGDSRGAVGVDYAGRYTPRGEQNTAPSSASFQWPTAGGGSTNETTTAGTQAAGGGSWYNTLQDTSSTLRTSDLRLPHPPSEDVGRGPSVDQRGRATVSSDRLQQHDGKAMAREYDGQPLSYAIENEARSPGGGGAGGSQEDDPSLDLQQQQPDGRKRRMENGEDGDASKLDGRGEGDARKRGKVASS</sequence>
<protein>
    <submittedName>
        <fullName evidence="1">Uncharacterized protein</fullName>
    </submittedName>
</protein>